<reference evidence="8 9" key="1">
    <citation type="submission" date="2020-08" db="EMBL/GenBank/DDBJ databases">
        <title>Functional genomics of gut bacteria from endangered species of beetles.</title>
        <authorList>
            <person name="Carlos-Shanley C."/>
        </authorList>
    </citation>
    <scope>NUCLEOTIDE SEQUENCE [LARGE SCALE GENOMIC DNA]</scope>
    <source>
        <strain evidence="8 9">S00124</strain>
    </source>
</reference>
<comment type="subcellular location">
    <subcellularLocation>
        <location evidence="1">Membrane</location>
        <topology evidence="1">Multi-pass membrane protein</topology>
    </subcellularLocation>
</comment>
<feature type="transmembrane region" description="Helical" evidence="6">
    <location>
        <begin position="155"/>
        <end position="175"/>
    </location>
</feature>
<protein>
    <submittedName>
        <fullName evidence="8">DHA2 family multidrug resistance protein-like MFS transporter</fullName>
    </submittedName>
</protein>
<dbReference type="RefSeq" id="WP_233464594.1">
    <property type="nucleotide sequence ID" value="NZ_JACHKZ010000032.1"/>
</dbReference>
<evidence type="ECO:0000313" key="8">
    <source>
        <dbReference type="EMBL" id="MBB6579563.1"/>
    </source>
</evidence>
<evidence type="ECO:0000256" key="6">
    <source>
        <dbReference type="SAM" id="Phobius"/>
    </source>
</evidence>
<dbReference type="Pfam" id="PF07690">
    <property type="entry name" value="MFS_1"/>
    <property type="match status" value="1"/>
</dbReference>
<feature type="transmembrane region" description="Helical" evidence="6">
    <location>
        <begin position="218"/>
        <end position="237"/>
    </location>
</feature>
<feature type="transmembrane region" description="Helical" evidence="6">
    <location>
        <begin position="249"/>
        <end position="271"/>
    </location>
</feature>
<dbReference type="Proteomes" id="UP000562492">
    <property type="component" value="Unassembled WGS sequence"/>
</dbReference>
<feature type="domain" description="Major facilitator superfamily (MFS) profile" evidence="7">
    <location>
        <begin position="29"/>
        <end position="478"/>
    </location>
</feature>
<evidence type="ECO:0000256" key="3">
    <source>
        <dbReference type="ARBA" id="ARBA00022692"/>
    </source>
</evidence>
<keyword evidence="2" id="KW-0813">Transport</keyword>
<feature type="transmembrane region" description="Helical" evidence="6">
    <location>
        <begin position="427"/>
        <end position="447"/>
    </location>
</feature>
<dbReference type="InterPro" id="IPR011701">
    <property type="entry name" value="MFS"/>
</dbReference>
<accession>A0ABR6RK55</accession>
<dbReference type="InterPro" id="IPR036259">
    <property type="entry name" value="MFS_trans_sf"/>
</dbReference>
<evidence type="ECO:0000256" key="5">
    <source>
        <dbReference type="ARBA" id="ARBA00023136"/>
    </source>
</evidence>
<gene>
    <name evidence="8" type="ORF">HNP33_003677</name>
</gene>
<comment type="caution">
    <text evidence="8">The sequence shown here is derived from an EMBL/GenBank/DDBJ whole genome shotgun (WGS) entry which is preliminary data.</text>
</comment>
<dbReference type="PROSITE" id="PS50850">
    <property type="entry name" value="MFS"/>
    <property type="match status" value="1"/>
</dbReference>
<feature type="transmembrane region" description="Helical" evidence="6">
    <location>
        <begin position="125"/>
        <end position="143"/>
    </location>
</feature>
<keyword evidence="9" id="KW-1185">Reference proteome</keyword>
<keyword evidence="5 6" id="KW-0472">Membrane</keyword>
<name>A0ABR6RK55_9BURK</name>
<evidence type="ECO:0000256" key="4">
    <source>
        <dbReference type="ARBA" id="ARBA00022989"/>
    </source>
</evidence>
<dbReference type="Gene3D" id="1.20.1720.10">
    <property type="entry name" value="Multidrug resistance protein D"/>
    <property type="match status" value="1"/>
</dbReference>
<evidence type="ECO:0000259" key="7">
    <source>
        <dbReference type="PROSITE" id="PS50850"/>
    </source>
</evidence>
<dbReference type="SUPFAM" id="SSF103473">
    <property type="entry name" value="MFS general substrate transporter"/>
    <property type="match status" value="1"/>
</dbReference>
<feature type="transmembrane region" description="Helical" evidence="6">
    <location>
        <begin position="181"/>
        <end position="198"/>
    </location>
</feature>
<proteinExistence type="predicted"/>
<feature type="transmembrane region" description="Helical" evidence="6">
    <location>
        <begin position="324"/>
        <end position="344"/>
    </location>
</feature>
<feature type="transmembrane region" description="Helical" evidence="6">
    <location>
        <begin position="66"/>
        <end position="86"/>
    </location>
</feature>
<feature type="transmembrane region" description="Helical" evidence="6">
    <location>
        <begin position="454"/>
        <end position="474"/>
    </location>
</feature>
<dbReference type="PANTHER" id="PTHR42718:SF9">
    <property type="entry name" value="MAJOR FACILITATOR SUPERFAMILY MULTIDRUG TRANSPORTER MFSC"/>
    <property type="match status" value="1"/>
</dbReference>
<feature type="transmembrane region" description="Helical" evidence="6">
    <location>
        <begin position="95"/>
        <end position="119"/>
    </location>
</feature>
<keyword evidence="4 6" id="KW-1133">Transmembrane helix</keyword>
<dbReference type="InterPro" id="IPR020846">
    <property type="entry name" value="MFS_dom"/>
</dbReference>
<evidence type="ECO:0000313" key="9">
    <source>
        <dbReference type="Proteomes" id="UP000562492"/>
    </source>
</evidence>
<evidence type="ECO:0000256" key="2">
    <source>
        <dbReference type="ARBA" id="ARBA00022448"/>
    </source>
</evidence>
<keyword evidence="3 6" id="KW-0812">Transmembrane</keyword>
<sequence length="480" mass="49825">MDKSLTPDTVLAPAATMRDGLPMPERRLAMLVIVLGLIVAVLDGSIMNLALPTVAKQLNAQPSEAIWIVNAYQLGTLGLLLPLAALGERIGYRKVYLIGMLCFTIASAIAMLAQSLWLLIAARGLQGMGAAGVMAVNAALVRLTYPASRLGKGMALNSLVVAVSSVAGPGVAALILSIASWPWLFAINVPLGLLTLWLGRKALPHNPPQLLAAPHARLTPVDVALNFAMFSLVFLGAERIGVRHDAAAAGQAGTGWAMLGLGLVLGAWYVLRQKRLTLPLLPLDLLRIPVFALSMGASIGAFSAQMLSFIALPFMLLDALGRSHFAAGMLMTAWSAAIVLVAPVAGKLIGKVEDGLLGGIGMAILAFGLLSLALLPADPGDLNIGWRMALCGLGFGLFQSPNNHTIVTSAPLARAGAASGMLGTARLTGQSLGAVLVAIIFTLWPVHSGMGTTVALYIAAAFAAMSAVFSSLRLKHTATH</sequence>
<dbReference type="CDD" id="cd17321">
    <property type="entry name" value="MFS_MMR_MDR_like"/>
    <property type="match status" value="1"/>
</dbReference>
<organism evidence="8 9">
    <name type="scientific">Comamonas odontotermitis</name>
    <dbReference type="NCBI Taxonomy" id="379895"/>
    <lineage>
        <taxon>Bacteria</taxon>
        <taxon>Pseudomonadati</taxon>
        <taxon>Pseudomonadota</taxon>
        <taxon>Betaproteobacteria</taxon>
        <taxon>Burkholderiales</taxon>
        <taxon>Comamonadaceae</taxon>
        <taxon>Comamonas</taxon>
    </lineage>
</organism>
<feature type="transmembrane region" description="Helical" evidence="6">
    <location>
        <begin position="28"/>
        <end position="46"/>
    </location>
</feature>
<feature type="transmembrane region" description="Helical" evidence="6">
    <location>
        <begin position="291"/>
        <end position="312"/>
    </location>
</feature>
<feature type="transmembrane region" description="Helical" evidence="6">
    <location>
        <begin position="356"/>
        <end position="377"/>
    </location>
</feature>
<dbReference type="Gene3D" id="1.20.1250.20">
    <property type="entry name" value="MFS general substrate transporter like domains"/>
    <property type="match status" value="1"/>
</dbReference>
<dbReference type="PANTHER" id="PTHR42718">
    <property type="entry name" value="MAJOR FACILITATOR SUPERFAMILY MULTIDRUG TRANSPORTER MFSC"/>
    <property type="match status" value="1"/>
</dbReference>
<dbReference type="EMBL" id="JACHKZ010000032">
    <property type="protein sequence ID" value="MBB6579563.1"/>
    <property type="molecule type" value="Genomic_DNA"/>
</dbReference>
<evidence type="ECO:0000256" key="1">
    <source>
        <dbReference type="ARBA" id="ARBA00004141"/>
    </source>
</evidence>